<dbReference type="SUPFAM" id="SSF55486">
    <property type="entry name" value="Metalloproteases ('zincins'), catalytic domain"/>
    <property type="match status" value="1"/>
</dbReference>
<dbReference type="InterPro" id="IPR042252">
    <property type="entry name" value="MtfA_N"/>
</dbReference>
<dbReference type="PANTHER" id="PTHR30164:SF2">
    <property type="entry name" value="PROTEIN MTFA"/>
    <property type="match status" value="1"/>
</dbReference>
<evidence type="ECO:0000313" key="2">
    <source>
        <dbReference type="Proteomes" id="UP000745859"/>
    </source>
</evidence>
<dbReference type="Proteomes" id="UP000745859">
    <property type="component" value="Unassembled WGS sequence"/>
</dbReference>
<comment type="caution">
    <text evidence="1">The sequence shown here is derived from an EMBL/GenBank/DDBJ whole genome shotgun (WGS) entry which is preliminary data.</text>
</comment>
<evidence type="ECO:0008006" key="3">
    <source>
        <dbReference type="Google" id="ProtNLM"/>
    </source>
</evidence>
<dbReference type="EMBL" id="JAASQL010000001">
    <property type="protein sequence ID" value="NIJ44928.1"/>
    <property type="molecule type" value="Genomic_DNA"/>
</dbReference>
<dbReference type="CDD" id="cd20169">
    <property type="entry name" value="Peptidase_M90_mtfA"/>
    <property type="match status" value="1"/>
</dbReference>
<evidence type="ECO:0000313" key="1">
    <source>
        <dbReference type="EMBL" id="NIJ44928.1"/>
    </source>
</evidence>
<dbReference type="RefSeq" id="WP_208412298.1">
    <property type="nucleotide sequence ID" value="NZ_JAASQL010000001.1"/>
</dbReference>
<dbReference type="PANTHER" id="PTHR30164">
    <property type="entry name" value="MTFA PEPTIDASE"/>
    <property type="match status" value="1"/>
</dbReference>
<dbReference type="Gene3D" id="3.40.390.10">
    <property type="entry name" value="Collagenase (Catalytic Domain)"/>
    <property type="match status" value="1"/>
</dbReference>
<name>A0ABX0U9M4_9FLAO</name>
<dbReference type="InterPro" id="IPR010384">
    <property type="entry name" value="MtfA_fam"/>
</dbReference>
<organism evidence="1 2">
    <name type="scientific">Wenyingzhuangia heitensis</name>
    <dbReference type="NCBI Taxonomy" id="1487859"/>
    <lineage>
        <taxon>Bacteria</taxon>
        <taxon>Pseudomonadati</taxon>
        <taxon>Bacteroidota</taxon>
        <taxon>Flavobacteriia</taxon>
        <taxon>Flavobacteriales</taxon>
        <taxon>Flavobacteriaceae</taxon>
        <taxon>Wenyingzhuangia</taxon>
    </lineage>
</organism>
<dbReference type="Gene3D" id="1.10.472.150">
    <property type="entry name" value="Glucose-regulated metallo-peptidase M90, N-terminal domain"/>
    <property type="match status" value="1"/>
</dbReference>
<dbReference type="InterPro" id="IPR024079">
    <property type="entry name" value="MetalloPept_cat_dom_sf"/>
</dbReference>
<sequence>MIGFLFFLIIVLLGVYSYRKTITKKRTPVPNNLHELLMSHVLFYQKLKDEDKLLFRDKITIFLSKTYIETIEFKRQDIDIVLVAASAIIPVFYFKDWHYSNLSSVIIYPNNFSEDLNFIEGNRNIGGLVGTGRFKNQMILSRRALHHGFANKTDKGNTGIHEFIHLIDKMDGDTDGIPKLLLSNTYLIPWLNLIHKEIEHINNNESDIRAYGGTNQQEFFAVVSEYFFERPDLLKEKHPDLYKMMEMCFCKQN</sequence>
<accession>A0ABX0U9M4</accession>
<keyword evidence="2" id="KW-1185">Reference proteome</keyword>
<proteinExistence type="predicted"/>
<protein>
    <recommendedName>
        <fullName evidence="3">Peptidase</fullName>
    </recommendedName>
</protein>
<dbReference type="Pfam" id="PF06167">
    <property type="entry name" value="Peptidase_M90"/>
    <property type="match status" value="1"/>
</dbReference>
<gene>
    <name evidence="1" type="ORF">FHR24_001367</name>
</gene>
<reference evidence="1 2" key="1">
    <citation type="submission" date="2020-03" db="EMBL/GenBank/DDBJ databases">
        <title>Genomic Encyclopedia of Type Strains, Phase IV (KMG-IV): sequencing the most valuable type-strain genomes for metagenomic binning, comparative biology and taxonomic classification.</title>
        <authorList>
            <person name="Goeker M."/>
        </authorList>
    </citation>
    <scope>NUCLEOTIDE SEQUENCE [LARGE SCALE GENOMIC DNA]</scope>
    <source>
        <strain evidence="1 2">DSM 101599</strain>
    </source>
</reference>